<dbReference type="CDD" id="cd00144">
    <property type="entry name" value="MPP_PPP_family"/>
    <property type="match status" value="1"/>
</dbReference>
<gene>
    <name evidence="4" type="ORF">BDY17DRAFT_299280</name>
</gene>
<keyword evidence="2" id="KW-1133">Transmembrane helix</keyword>
<dbReference type="OrthoDB" id="10267127at2759"/>
<dbReference type="AlphaFoldDB" id="A0A6A6PNK0"/>
<dbReference type="InterPro" id="IPR004843">
    <property type="entry name" value="Calcineurin-like_PHP"/>
</dbReference>
<dbReference type="Pfam" id="PF00149">
    <property type="entry name" value="Metallophos"/>
    <property type="match status" value="1"/>
</dbReference>
<keyword evidence="5" id="KW-1185">Reference proteome</keyword>
<feature type="transmembrane region" description="Helical" evidence="2">
    <location>
        <begin position="47"/>
        <end position="68"/>
    </location>
</feature>
<accession>A0A6A6PNK0</accession>
<dbReference type="PANTHER" id="PTHR42850">
    <property type="entry name" value="METALLOPHOSPHOESTERASE"/>
    <property type="match status" value="1"/>
</dbReference>
<keyword evidence="2" id="KW-0472">Membrane</keyword>
<dbReference type="GeneID" id="54474879"/>
<protein>
    <submittedName>
        <fullName evidence="4">Metallo-dependent phosphatase-like protein</fullName>
    </submittedName>
</protein>
<evidence type="ECO:0000313" key="5">
    <source>
        <dbReference type="Proteomes" id="UP000799767"/>
    </source>
</evidence>
<proteinExistence type="predicted"/>
<sequence>MATTRSERAPLAGRRAGSWRQEKRASYSTFGDPPTPSKPPRPHPKSWPAFITPLCILLLVAAAHLYIWQTHLRPRWMEESEIREGFLITNPPADFEIAKKTHRFHGQRLLDLPAHLLPGGAGDKDGKRRLVFIGDMHGCARELKALLKKLDFDEHTDHLIAVGDVISKGPANAEVLDELLRLNATSVRGNHEDRILSLAPSVLAVDGPLDTTGKKDKKLLRQLSPRHLQYLEDMPLMLRIPALPLASKPSEKRSSPIAEEILVVHGGLVPAVSLEKQDPYFVMNMRAIHTKTHRPLVEEAETKSKSKPWHNIWCWYNERLFKHKSLKDFRVGEEEDPSALSKKKYPKPQVVIYGHHSREGLQLQRWTKGLDTGCVRGGKLTALVLNAKGKQEIVQVACKDNRM</sequence>
<dbReference type="PANTHER" id="PTHR42850:SF4">
    <property type="entry name" value="ZINC-DEPENDENT ENDOPOLYPHOSPHATASE"/>
    <property type="match status" value="1"/>
</dbReference>
<dbReference type="GO" id="GO:0016791">
    <property type="term" value="F:phosphatase activity"/>
    <property type="evidence" value="ECO:0007669"/>
    <property type="project" value="TreeGrafter"/>
</dbReference>
<dbReference type="GO" id="GO:0005737">
    <property type="term" value="C:cytoplasm"/>
    <property type="evidence" value="ECO:0007669"/>
    <property type="project" value="TreeGrafter"/>
</dbReference>
<dbReference type="GO" id="GO:0000298">
    <property type="term" value="F:endopolyphosphatase activity"/>
    <property type="evidence" value="ECO:0007669"/>
    <property type="project" value="TreeGrafter"/>
</dbReference>
<dbReference type="InterPro" id="IPR050126">
    <property type="entry name" value="Ap4A_hydrolase"/>
</dbReference>
<dbReference type="SUPFAM" id="SSF56300">
    <property type="entry name" value="Metallo-dependent phosphatases"/>
    <property type="match status" value="1"/>
</dbReference>
<name>A0A6A6PNK0_9PEZI</name>
<reference evidence="4" key="1">
    <citation type="journal article" date="2020" name="Stud. Mycol.">
        <title>101 Dothideomycetes genomes: a test case for predicting lifestyles and emergence of pathogens.</title>
        <authorList>
            <person name="Haridas S."/>
            <person name="Albert R."/>
            <person name="Binder M."/>
            <person name="Bloem J."/>
            <person name="Labutti K."/>
            <person name="Salamov A."/>
            <person name="Andreopoulos B."/>
            <person name="Baker S."/>
            <person name="Barry K."/>
            <person name="Bills G."/>
            <person name="Bluhm B."/>
            <person name="Cannon C."/>
            <person name="Castanera R."/>
            <person name="Culley D."/>
            <person name="Daum C."/>
            <person name="Ezra D."/>
            <person name="Gonzalez J."/>
            <person name="Henrissat B."/>
            <person name="Kuo A."/>
            <person name="Liang C."/>
            <person name="Lipzen A."/>
            <person name="Lutzoni F."/>
            <person name="Magnuson J."/>
            <person name="Mondo S."/>
            <person name="Nolan M."/>
            <person name="Ohm R."/>
            <person name="Pangilinan J."/>
            <person name="Park H.-J."/>
            <person name="Ramirez L."/>
            <person name="Alfaro M."/>
            <person name="Sun H."/>
            <person name="Tritt A."/>
            <person name="Yoshinaga Y."/>
            <person name="Zwiers L.-H."/>
            <person name="Turgeon B."/>
            <person name="Goodwin S."/>
            <person name="Spatafora J."/>
            <person name="Crous P."/>
            <person name="Grigoriev I."/>
        </authorList>
    </citation>
    <scope>NUCLEOTIDE SEQUENCE</scope>
    <source>
        <strain evidence="4">CBS 113389</strain>
    </source>
</reference>
<dbReference type="EMBL" id="MU001637">
    <property type="protein sequence ID" value="KAF2481582.1"/>
    <property type="molecule type" value="Genomic_DNA"/>
</dbReference>
<feature type="region of interest" description="Disordered" evidence="1">
    <location>
        <begin position="1"/>
        <end position="44"/>
    </location>
</feature>
<dbReference type="RefSeq" id="XP_033588152.1">
    <property type="nucleotide sequence ID" value="XM_033733877.1"/>
</dbReference>
<feature type="domain" description="Calcineurin-like phosphoesterase" evidence="3">
    <location>
        <begin position="129"/>
        <end position="355"/>
    </location>
</feature>
<dbReference type="InterPro" id="IPR029052">
    <property type="entry name" value="Metallo-depent_PP-like"/>
</dbReference>
<keyword evidence="2" id="KW-0812">Transmembrane</keyword>
<dbReference type="Gene3D" id="3.60.21.10">
    <property type="match status" value="1"/>
</dbReference>
<evidence type="ECO:0000256" key="2">
    <source>
        <dbReference type="SAM" id="Phobius"/>
    </source>
</evidence>
<evidence type="ECO:0000313" key="4">
    <source>
        <dbReference type="EMBL" id="KAF2481582.1"/>
    </source>
</evidence>
<evidence type="ECO:0000259" key="3">
    <source>
        <dbReference type="Pfam" id="PF00149"/>
    </source>
</evidence>
<dbReference type="GO" id="GO:0006798">
    <property type="term" value="P:polyphosphate catabolic process"/>
    <property type="evidence" value="ECO:0007669"/>
    <property type="project" value="TreeGrafter"/>
</dbReference>
<evidence type="ECO:0000256" key="1">
    <source>
        <dbReference type="SAM" id="MobiDB-lite"/>
    </source>
</evidence>
<dbReference type="Proteomes" id="UP000799767">
    <property type="component" value="Unassembled WGS sequence"/>
</dbReference>
<organism evidence="4 5">
    <name type="scientific">Neohortaea acidophila</name>
    <dbReference type="NCBI Taxonomy" id="245834"/>
    <lineage>
        <taxon>Eukaryota</taxon>
        <taxon>Fungi</taxon>
        <taxon>Dikarya</taxon>
        <taxon>Ascomycota</taxon>
        <taxon>Pezizomycotina</taxon>
        <taxon>Dothideomycetes</taxon>
        <taxon>Dothideomycetidae</taxon>
        <taxon>Mycosphaerellales</taxon>
        <taxon>Teratosphaeriaceae</taxon>
        <taxon>Neohortaea</taxon>
    </lineage>
</organism>